<dbReference type="InterPro" id="IPR001537">
    <property type="entry name" value="SpoU_MeTrfase"/>
</dbReference>
<dbReference type="InterPro" id="IPR029028">
    <property type="entry name" value="Alpha/beta_knot_MTases"/>
</dbReference>
<dbReference type="PANTHER" id="PTHR42786">
    <property type="entry name" value="TRNA/RRNA METHYLTRANSFERASE"/>
    <property type="match status" value="1"/>
</dbReference>
<dbReference type="InterPro" id="IPR029026">
    <property type="entry name" value="tRNA_m1G_MTases_N"/>
</dbReference>
<reference evidence="6" key="1">
    <citation type="submission" date="2020-02" db="EMBL/GenBank/DDBJ databases">
        <authorList>
            <person name="Gao J."/>
            <person name="Sun J."/>
        </authorList>
    </citation>
    <scope>NUCLEOTIDE SEQUENCE</scope>
    <source>
        <strain evidence="6">602-2</strain>
    </source>
</reference>
<evidence type="ECO:0000256" key="4">
    <source>
        <dbReference type="ARBA" id="ARBA00022691"/>
    </source>
</evidence>
<dbReference type="PANTHER" id="PTHR42786:SF7">
    <property type="entry name" value="TRNA_RRNA METHYLTRANSFERASE SPOU TYPE DOMAIN-CONTAINING PROTEIN"/>
    <property type="match status" value="1"/>
</dbReference>
<keyword evidence="4" id="KW-0949">S-adenosyl-L-methionine</keyword>
<organism evidence="6">
    <name type="scientific">Caulobacter sp. 602-2</name>
    <dbReference type="NCBI Taxonomy" id="2710887"/>
    <lineage>
        <taxon>Bacteria</taxon>
        <taxon>Pseudomonadati</taxon>
        <taxon>Pseudomonadota</taxon>
        <taxon>Alphaproteobacteria</taxon>
        <taxon>Caulobacterales</taxon>
        <taxon>Caulobacteraceae</taxon>
        <taxon>Caulobacter</taxon>
    </lineage>
</organism>
<accession>A0A6G4QTV9</accession>
<dbReference type="CDD" id="cd18093">
    <property type="entry name" value="SpoU-like_TrmJ"/>
    <property type="match status" value="1"/>
</dbReference>
<protein>
    <submittedName>
        <fullName evidence="6">RNA methyltransferase</fullName>
    </submittedName>
</protein>
<feature type="domain" description="tRNA/rRNA methyltransferase SpoU type" evidence="5">
    <location>
        <begin position="15"/>
        <end position="165"/>
    </location>
</feature>
<dbReference type="Gene3D" id="3.40.1280.10">
    <property type="match status" value="1"/>
</dbReference>
<evidence type="ECO:0000259" key="5">
    <source>
        <dbReference type="Pfam" id="PF00588"/>
    </source>
</evidence>
<dbReference type="EMBL" id="JAAKGT010000002">
    <property type="protein sequence ID" value="NGM48923.1"/>
    <property type="molecule type" value="Genomic_DNA"/>
</dbReference>
<dbReference type="PIRSF" id="PIRSF004808">
    <property type="entry name" value="LasT"/>
    <property type="match status" value="1"/>
</dbReference>
<dbReference type="RefSeq" id="WP_165256659.1">
    <property type="nucleotide sequence ID" value="NZ_JAAKGT010000002.1"/>
</dbReference>
<evidence type="ECO:0000256" key="3">
    <source>
        <dbReference type="ARBA" id="ARBA00022679"/>
    </source>
</evidence>
<comment type="caution">
    <text evidence="6">The sequence shown here is derived from an EMBL/GenBank/DDBJ whole genome shotgun (WGS) entry which is preliminary data.</text>
</comment>
<name>A0A6G4QTV9_9CAUL</name>
<dbReference type="GO" id="GO:0002128">
    <property type="term" value="P:tRNA nucleoside ribose methylation"/>
    <property type="evidence" value="ECO:0007669"/>
    <property type="project" value="TreeGrafter"/>
</dbReference>
<comment type="similarity">
    <text evidence="1">Belongs to the class IV-like SAM-binding methyltransferase superfamily. RNA methyltransferase TrmH family.</text>
</comment>
<dbReference type="Pfam" id="PF00588">
    <property type="entry name" value="SpoU_methylase"/>
    <property type="match status" value="1"/>
</dbReference>
<proteinExistence type="inferred from homology"/>
<dbReference type="GO" id="GO:0003723">
    <property type="term" value="F:RNA binding"/>
    <property type="evidence" value="ECO:0007669"/>
    <property type="project" value="InterPro"/>
</dbReference>
<dbReference type="GO" id="GO:0008173">
    <property type="term" value="F:RNA methyltransferase activity"/>
    <property type="evidence" value="ECO:0007669"/>
    <property type="project" value="InterPro"/>
</dbReference>
<evidence type="ECO:0000256" key="2">
    <source>
        <dbReference type="ARBA" id="ARBA00022603"/>
    </source>
</evidence>
<dbReference type="GO" id="GO:0005829">
    <property type="term" value="C:cytosol"/>
    <property type="evidence" value="ECO:0007669"/>
    <property type="project" value="TreeGrafter"/>
</dbReference>
<dbReference type="AlphaFoldDB" id="A0A6G4QTV9"/>
<dbReference type="Gene3D" id="1.10.8.590">
    <property type="match status" value="1"/>
</dbReference>
<dbReference type="InterPro" id="IPR004384">
    <property type="entry name" value="RNA_MeTrfase_TrmJ/LasT"/>
</dbReference>
<sequence>MTAETNSEIVRTPPCVILNAPQLAENIGSVARVMANFGLYELRLVNPRDGWPQERAWASASGASWPLDDAKVFDTLAEAIADLHLVYATTARPRETRLPVYTPRESAGHLAQEVEQGRKVGLLFGGERAGLETDDIALCQAIVSIPIDERFRSLNLAQAVSINAYEWKMTVDDRPWKKFELNVEGPADQAAMMGLYEHLENELDKAGFYHPPEKKPSMVRNLRVPLARARLTDQEVRTFRGVITALSKGRGRVLAKLAQKAADKGED</sequence>
<dbReference type="SUPFAM" id="SSF75217">
    <property type="entry name" value="alpha/beta knot"/>
    <property type="match status" value="1"/>
</dbReference>
<keyword evidence="3 6" id="KW-0808">Transferase</keyword>
<evidence type="ECO:0000313" key="6">
    <source>
        <dbReference type="EMBL" id="NGM48923.1"/>
    </source>
</evidence>
<evidence type="ECO:0000256" key="1">
    <source>
        <dbReference type="ARBA" id="ARBA00007228"/>
    </source>
</evidence>
<gene>
    <name evidence="6" type="ORF">G5B46_04825</name>
</gene>
<keyword evidence="2 6" id="KW-0489">Methyltransferase</keyword>